<proteinExistence type="predicted"/>
<evidence type="ECO:0000313" key="2">
    <source>
        <dbReference type="Proteomes" id="UP000234681"/>
    </source>
</evidence>
<dbReference type="AlphaFoldDB" id="A6J1U5"/>
<organism evidence="1 2">
    <name type="scientific">Rattus norvegicus</name>
    <name type="common">Rat</name>
    <dbReference type="NCBI Taxonomy" id="10116"/>
    <lineage>
        <taxon>Eukaryota</taxon>
        <taxon>Metazoa</taxon>
        <taxon>Chordata</taxon>
        <taxon>Craniata</taxon>
        <taxon>Vertebrata</taxon>
        <taxon>Euteleostomi</taxon>
        <taxon>Mammalia</taxon>
        <taxon>Eutheria</taxon>
        <taxon>Euarchontoglires</taxon>
        <taxon>Glires</taxon>
        <taxon>Rodentia</taxon>
        <taxon>Myomorpha</taxon>
        <taxon>Muroidea</taxon>
        <taxon>Muridae</taxon>
        <taxon>Murinae</taxon>
        <taxon>Rattus</taxon>
    </lineage>
</organism>
<accession>A6J1U5</accession>
<name>A6J1U5_RAT</name>
<dbReference type="Proteomes" id="UP000234681">
    <property type="component" value="Chromosome 12"/>
</dbReference>
<dbReference type="EMBL" id="CH473973">
    <property type="protein sequence ID" value="EDM13884.1"/>
    <property type="molecule type" value="Genomic_DNA"/>
</dbReference>
<reference evidence="1 2" key="1">
    <citation type="submission" date="2005-07" db="EMBL/GenBank/DDBJ databases">
        <authorList>
            <person name="Mural R.J."/>
            <person name="Li P.W."/>
            <person name="Adams M.D."/>
            <person name="Amanatides P.G."/>
            <person name="Baden-Tillson H."/>
            <person name="Barnstead M."/>
            <person name="Chin S.H."/>
            <person name="Dew I."/>
            <person name="Evans C.A."/>
            <person name="Ferriera S."/>
            <person name="Flanigan M."/>
            <person name="Fosler C."/>
            <person name="Glodek A."/>
            <person name="Gu Z."/>
            <person name="Holt R.A."/>
            <person name="Jennings D."/>
            <person name="Kraft C.L."/>
            <person name="Lu F."/>
            <person name="Nguyen T."/>
            <person name="Nusskern D.R."/>
            <person name="Pfannkoch C.M."/>
            <person name="Sitter C."/>
            <person name="Sutton G.G."/>
            <person name="Venter J.C."/>
            <person name="Wang Z."/>
            <person name="Woodage T."/>
            <person name="Zheng X.H."/>
            <person name="Zhong F."/>
        </authorList>
    </citation>
    <scope>NUCLEOTIDE SEQUENCE [LARGE SCALE GENOMIC DNA]</scope>
    <source>
        <strain>BN</strain>
        <strain evidence="2">Sprague-Dawley</strain>
    </source>
</reference>
<sequence>MPLSPGFLCPHLLNVGVTGIHHLGCSYTVLGTERRPCAVRYCKRTCSRPAPPQFFACFHSAQRALVLI</sequence>
<protein>
    <submittedName>
        <fullName evidence="1">RCG21223</fullName>
    </submittedName>
</protein>
<gene>
    <name evidence="1" type="ORF">rCG_21223</name>
</gene>
<evidence type="ECO:0000313" key="1">
    <source>
        <dbReference type="EMBL" id="EDM13884.1"/>
    </source>
</evidence>